<dbReference type="Gene3D" id="3.60.15.10">
    <property type="entry name" value="Ribonuclease Z/Hydroxyacylglutathione hydrolase-like"/>
    <property type="match status" value="1"/>
</dbReference>
<evidence type="ECO:0000313" key="3">
    <source>
        <dbReference type="Proteomes" id="UP000194946"/>
    </source>
</evidence>
<sequence>MKITFLGCSGSGGVPMVGGEDGNGYWGVCDPLEPKNRRTRSSVVIETNQRKRIIIDTGPDIREQLLREKISKLDAVIYTHAHADHIAGLDELRSINRMIGKPIPIYGTFDTLEEIKSRFTYAFKPWSTAPHFFRPALKVNIVQYGDVFTVAEETVQTFEQCHGFGKTLGIRCGSVAYCTDVMEIYQDGLDILSGVETWIVGCFQRQPHPAHAWVDKVLEWREKIKPGKTILTHMGPDMDWGWLNHHLPDGVDVAYDGLTVFSS</sequence>
<keyword evidence="2" id="KW-0378">Hydrolase</keyword>
<name>A0A251ZXB6_9PROT</name>
<dbReference type="EMBL" id="JOPB01000001">
    <property type="protein sequence ID" value="OUI79317.1"/>
    <property type="molecule type" value="Genomic_DNA"/>
</dbReference>
<dbReference type="AlphaFoldDB" id="A0A251ZXB6"/>
<dbReference type="InterPro" id="IPR036866">
    <property type="entry name" value="RibonucZ/Hydroxyglut_hydro"/>
</dbReference>
<feature type="domain" description="Metallo-beta-lactamase" evidence="1">
    <location>
        <begin position="39"/>
        <end position="233"/>
    </location>
</feature>
<dbReference type="Pfam" id="PF12706">
    <property type="entry name" value="Lactamase_B_2"/>
    <property type="match status" value="1"/>
</dbReference>
<dbReference type="SMART" id="SM00849">
    <property type="entry name" value="Lactamase_B"/>
    <property type="match status" value="1"/>
</dbReference>
<evidence type="ECO:0000259" key="1">
    <source>
        <dbReference type="SMART" id="SM00849"/>
    </source>
</evidence>
<dbReference type="InterPro" id="IPR001279">
    <property type="entry name" value="Metallo-B-lactamas"/>
</dbReference>
<comment type="caution">
    <text evidence="2">The sequence shown here is derived from an EMBL/GenBank/DDBJ whole genome shotgun (WGS) entry which is preliminary data.</text>
</comment>
<dbReference type="PANTHER" id="PTHR42663:SF6">
    <property type="entry name" value="HYDROLASE C777.06C-RELATED"/>
    <property type="match status" value="1"/>
</dbReference>
<accession>A0A251ZXB6</accession>
<dbReference type="SUPFAM" id="SSF56281">
    <property type="entry name" value="Metallo-hydrolase/oxidoreductase"/>
    <property type="match status" value="1"/>
</dbReference>
<dbReference type="GO" id="GO:0016787">
    <property type="term" value="F:hydrolase activity"/>
    <property type="evidence" value="ECO:0007669"/>
    <property type="project" value="UniProtKB-KW"/>
</dbReference>
<keyword evidence="3" id="KW-1185">Reference proteome</keyword>
<reference evidence="3" key="1">
    <citation type="submission" date="2014-06" db="EMBL/GenBank/DDBJ databases">
        <authorList>
            <person name="Winans N.J."/>
            <person name="Newell P.D."/>
            <person name="Douglas A.E."/>
        </authorList>
    </citation>
    <scope>NUCLEOTIDE SEQUENCE [LARGE SCALE GENOMIC DNA]</scope>
    <source>
        <strain evidence="3">DmL_052</strain>
    </source>
</reference>
<gene>
    <name evidence="2" type="ORF">HK18_01770</name>
</gene>
<dbReference type="RefSeq" id="WP_008853699.1">
    <property type="nucleotide sequence ID" value="NZ_JOPB01000001.1"/>
</dbReference>
<evidence type="ECO:0000313" key="2">
    <source>
        <dbReference type="EMBL" id="OUI79317.1"/>
    </source>
</evidence>
<organism evidence="2 3">
    <name type="scientific">Commensalibacter intestini</name>
    <dbReference type="NCBI Taxonomy" id="479936"/>
    <lineage>
        <taxon>Bacteria</taxon>
        <taxon>Pseudomonadati</taxon>
        <taxon>Pseudomonadota</taxon>
        <taxon>Alphaproteobacteria</taxon>
        <taxon>Acetobacterales</taxon>
        <taxon>Acetobacteraceae</taxon>
    </lineage>
</organism>
<dbReference type="CDD" id="cd16279">
    <property type="entry name" value="metallo-hydrolase-like_MBL-fold"/>
    <property type="match status" value="1"/>
</dbReference>
<dbReference type="PANTHER" id="PTHR42663">
    <property type="entry name" value="HYDROLASE C777.06C-RELATED-RELATED"/>
    <property type="match status" value="1"/>
</dbReference>
<proteinExistence type="predicted"/>
<dbReference type="Proteomes" id="UP000194946">
    <property type="component" value="Unassembled WGS sequence"/>
</dbReference>
<protein>
    <submittedName>
        <fullName evidence="2">Hydrolase</fullName>
    </submittedName>
</protein>